<dbReference type="Proteomes" id="UP000326702">
    <property type="component" value="Chromosome"/>
</dbReference>
<dbReference type="AlphaFoldDB" id="A0A5P9Q618"/>
<feature type="region of interest" description="Disordered" evidence="6">
    <location>
        <begin position="1"/>
        <end position="37"/>
    </location>
</feature>
<evidence type="ECO:0000256" key="4">
    <source>
        <dbReference type="ARBA" id="ARBA00022741"/>
    </source>
</evidence>
<evidence type="ECO:0000256" key="6">
    <source>
        <dbReference type="SAM" id="MobiDB-lite"/>
    </source>
</evidence>
<proteinExistence type="predicted"/>
<dbReference type="GO" id="GO:0004540">
    <property type="term" value="F:RNA nuclease activity"/>
    <property type="evidence" value="ECO:0007669"/>
    <property type="project" value="InterPro"/>
</dbReference>
<evidence type="ECO:0000256" key="5">
    <source>
        <dbReference type="ARBA" id="ARBA00022801"/>
    </source>
</evidence>
<dbReference type="Pfam" id="PF01934">
    <property type="entry name" value="HepT-like"/>
    <property type="match status" value="1"/>
</dbReference>
<evidence type="ECO:0000256" key="3">
    <source>
        <dbReference type="ARBA" id="ARBA00022722"/>
    </source>
</evidence>
<name>A0A5P9Q618_9MICO</name>
<dbReference type="EMBL" id="CP045529">
    <property type="protein sequence ID" value="QFU96833.1"/>
    <property type="molecule type" value="Genomic_DNA"/>
</dbReference>
<dbReference type="InterPro" id="IPR008201">
    <property type="entry name" value="HepT-like"/>
</dbReference>
<dbReference type="OrthoDB" id="159782at2"/>
<evidence type="ECO:0000256" key="2">
    <source>
        <dbReference type="ARBA" id="ARBA00022649"/>
    </source>
</evidence>
<dbReference type="PANTHER" id="PTHR34139:SF1">
    <property type="entry name" value="RNASE MJ1380-RELATED"/>
    <property type="match status" value="1"/>
</dbReference>
<dbReference type="PANTHER" id="PTHR34139">
    <property type="entry name" value="UPF0331 PROTEIN MJ0127"/>
    <property type="match status" value="1"/>
</dbReference>
<evidence type="ECO:0000313" key="8">
    <source>
        <dbReference type="Proteomes" id="UP000326702"/>
    </source>
</evidence>
<keyword evidence="2" id="KW-1277">Toxin-antitoxin system</keyword>
<dbReference type="GO" id="GO:0016787">
    <property type="term" value="F:hydrolase activity"/>
    <property type="evidence" value="ECO:0007669"/>
    <property type="project" value="UniProtKB-KW"/>
</dbReference>
<keyword evidence="4" id="KW-0547">Nucleotide-binding</keyword>
<protein>
    <recommendedName>
        <fullName evidence="9">DUF86 domain-containing protein</fullName>
    </recommendedName>
</protein>
<dbReference type="KEGG" id="lxl:KDY119_00323"/>
<dbReference type="InterPro" id="IPR051813">
    <property type="entry name" value="HepT_RNase_toxin"/>
</dbReference>
<accession>A0A5P9Q618</accession>
<dbReference type="GO" id="GO:0000166">
    <property type="term" value="F:nucleotide binding"/>
    <property type="evidence" value="ECO:0007669"/>
    <property type="project" value="UniProtKB-KW"/>
</dbReference>
<dbReference type="GO" id="GO:0110001">
    <property type="term" value="C:toxin-antitoxin complex"/>
    <property type="evidence" value="ECO:0007669"/>
    <property type="project" value="InterPro"/>
</dbReference>
<evidence type="ECO:0008006" key="9">
    <source>
        <dbReference type="Google" id="ProtNLM"/>
    </source>
</evidence>
<reference evidence="7 8" key="1">
    <citation type="submission" date="2019-10" db="EMBL/GenBank/DDBJ databases">
        <title>Genome sequence of Luteimicrobium xylanilyticum HY-24.</title>
        <authorList>
            <person name="Kim D.Y."/>
            <person name="Park H.-Y."/>
        </authorList>
    </citation>
    <scope>NUCLEOTIDE SEQUENCE [LARGE SCALE GENOMIC DNA]</scope>
    <source>
        <strain evidence="7 8">HY-24</strain>
    </source>
</reference>
<keyword evidence="3" id="KW-0540">Nuclease</keyword>
<organism evidence="7 8">
    <name type="scientific">Luteimicrobium xylanilyticum</name>
    <dbReference type="NCBI Taxonomy" id="1133546"/>
    <lineage>
        <taxon>Bacteria</taxon>
        <taxon>Bacillati</taxon>
        <taxon>Actinomycetota</taxon>
        <taxon>Actinomycetes</taxon>
        <taxon>Micrococcales</taxon>
        <taxon>Luteimicrobium</taxon>
    </lineage>
</organism>
<evidence type="ECO:0000256" key="1">
    <source>
        <dbReference type="ARBA" id="ARBA00022553"/>
    </source>
</evidence>
<keyword evidence="5" id="KW-0378">Hydrolase</keyword>
<gene>
    <name evidence="7" type="ORF">KDY119_00323</name>
</gene>
<keyword evidence="8" id="KW-1185">Reference proteome</keyword>
<evidence type="ECO:0000313" key="7">
    <source>
        <dbReference type="EMBL" id="QFU96833.1"/>
    </source>
</evidence>
<sequence>MTEGAGRYLRDEADYATDDEERTYREDRGYPKNARPFSSQQTVRRLSDLLDVADRCAQIVRRGEPTFFADEIDGELLRAAAERYLISIGTVVEKLHSDYKDALPDVPWRAVTAMRNLIAHHYDKVDDEVVWQSISRRVPELVDALGLTGGVCDAVLPPHLRNQALRPSDPFPGSTP</sequence>
<dbReference type="RefSeq" id="WP_153021839.1">
    <property type="nucleotide sequence ID" value="NZ_BAABIH010000013.1"/>
</dbReference>
<keyword evidence="1" id="KW-0597">Phosphoprotein</keyword>